<proteinExistence type="predicted"/>
<comment type="caution">
    <text evidence="2">The sequence shown here is derived from an EMBL/GenBank/DDBJ whole genome shotgun (WGS) entry which is preliminary data.</text>
</comment>
<dbReference type="Pfam" id="PF11154">
    <property type="entry name" value="DUF2934"/>
    <property type="match status" value="1"/>
</dbReference>
<gene>
    <name evidence="2" type="ORF">GCM10011505_06550</name>
</gene>
<evidence type="ECO:0000256" key="1">
    <source>
        <dbReference type="SAM" id="MobiDB-lite"/>
    </source>
</evidence>
<reference evidence="3" key="1">
    <citation type="journal article" date="2019" name="Int. J. Syst. Evol. Microbiol.">
        <title>The Global Catalogue of Microorganisms (GCM) 10K type strain sequencing project: providing services to taxonomists for standard genome sequencing and annotation.</title>
        <authorList>
            <consortium name="The Broad Institute Genomics Platform"/>
            <consortium name="The Broad Institute Genome Sequencing Center for Infectious Disease"/>
            <person name="Wu L."/>
            <person name="Ma J."/>
        </authorList>
    </citation>
    <scope>NUCLEOTIDE SEQUENCE [LARGE SCALE GENOMIC DNA]</scope>
    <source>
        <strain evidence="3">CGMCC 1.10188</strain>
    </source>
</reference>
<dbReference type="RefSeq" id="WP_188574850.1">
    <property type="nucleotide sequence ID" value="NZ_BMDZ01000004.1"/>
</dbReference>
<feature type="region of interest" description="Disordered" evidence="1">
    <location>
        <begin position="61"/>
        <end position="110"/>
    </location>
</feature>
<evidence type="ECO:0008006" key="4">
    <source>
        <dbReference type="Google" id="ProtNLM"/>
    </source>
</evidence>
<evidence type="ECO:0000313" key="3">
    <source>
        <dbReference type="Proteomes" id="UP000603352"/>
    </source>
</evidence>
<dbReference type="EMBL" id="BMDZ01000004">
    <property type="protein sequence ID" value="GGB27995.1"/>
    <property type="molecule type" value="Genomic_DNA"/>
</dbReference>
<dbReference type="Proteomes" id="UP000603352">
    <property type="component" value="Unassembled WGS sequence"/>
</dbReference>
<evidence type="ECO:0000313" key="2">
    <source>
        <dbReference type="EMBL" id="GGB27995.1"/>
    </source>
</evidence>
<protein>
    <recommendedName>
        <fullName evidence="4">DUF2934 domain-containing protein</fullName>
    </recommendedName>
</protein>
<keyword evidence="3" id="KW-1185">Reference proteome</keyword>
<name>A0ABQ1IA85_9PROT</name>
<dbReference type="InterPro" id="IPR021327">
    <property type="entry name" value="DUF2934"/>
</dbReference>
<accession>A0ABQ1IA85</accession>
<sequence length="110" mass="12415">MPSPSHPRGGFTDAERERRIRDHMRQLWRDEGAIPGREDDYRGRAAELVAIAENQSLATIRPGSETDRIRNNPVEPLEAVENQGDFPTMTDQGNRRTSPRPVPPEDDAGR</sequence>
<organism evidence="2 3">
    <name type="scientific">Tistrella bauzanensis</name>
    <dbReference type="NCBI Taxonomy" id="657419"/>
    <lineage>
        <taxon>Bacteria</taxon>
        <taxon>Pseudomonadati</taxon>
        <taxon>Pseudomonadota</taxon>
        <taxon>Alphaproteobacteria</taxon>
        <taxon>Geminicoccales</taxon>
        <taxon>Geminicoccaceae</taxon>
        <taxon>Tistrella</taxon>
    </lineage>
</organism>